<dbReference type="RefSeq" id="WP_060535128.1">
    <property type="nucleotide sequence ID" value="NZ_CP013023.1"/>
</dbReference>
<dbReference type="STRING" id="1616788.AR543_14050"/>
<dbReference type="OrthoDB" id="2726692at2"/>
<dbReference type="AlphaFoldDB" id="A0A172ZHA3"/>
<gene>
    <name evidence="1" type="ORF">AR543_14050</name>
</gene>
<sequence length="198" mass="23418">MSQDITQFEWYQMLNGKVSPDILYLKNSSNNYLWNEVHLLNIKYLTKNVVRFPWVNHFALAVLSTTNRKLNPISINNMISSLHARFRDVFEAYELKAVKELRDHHIIGLINSEICITLTDRQRSNFVSHYKTFYYNISKWIREKLTEEELQNISSYILPEFAFDHNDFKVRQQAIDKAHKKRKDQTSAVAPLLPSIRA</sequence>
<reference evidence="1 2" key="2">
    <citation type="journal article" date="2016" name="Int. J. Syst. Evol. Microbiol.">
        <title>Paenibacillus bovis sp. nov., isolated from raw yak (Bos grunniens) milk.</title>
        <authorList>
            <person name="Gao C."/>
            <person name="Han J."/>
            <person name="Liu Z."/>
            <person name="Xu X."/>
            <person name="Hang F."/>
            <person name="Wu Z."/>
        </authorList>
    </citation>
    <scope>NUCLEOTIDE SEQUENCE [LARGE SCALE GENOMIC DNA]</scope>
    <source>
        <strain evidence="1 2">BD3526</strain>
    </source>
</reference>
<organism evidence="1 2">
    <name type="scientific">Paenibacillus bovis</name>
    <dbReference type="NCBI Taxonomy" id="1616788"/>
    <lineage>
        <taxon>Bacteria</taxon>
        <taxon>Bacillati</taxon>
        <taxon>Bacillota</taxon>
        <taxon>Bacilli</taxon>
        <taxon>Bacillales</taxon>
        <taxon>Paenibacillaceae</taxon>
        <taxon>Paenibacillus</taxon>
    </lineage>
</organism>
<dbReference type="KEGG" id="pbv:AR543_14050"/>
<keyword evidence="2" id="KW-1185">Reference proteome</keyword>
<evidence type="ECO:0000313" key="1">
    <source>
        <dbReference type="EMBL" id="ANF97016.1"/>
    </source>
</evidence>
<protein>
    <submittedName>
        <fullName evidence="1">Uncharacterized protein</fullName>
    </submittedName>
</protein>
<accession>A0A172ZHA3</accession>
<reference evidence="2" key="1">
    <citation type="submission" date="2015-10" db="EMBL/GenBank/DDBJ databases">
        <title>Genome of Paenibacillus bovis sp. nov.</title>
        <authorList>
            <person name="Wu Z."/>
            <person name="Gao C."/>
            <person name="Liu Z."/>
            <person name="Zheng H."/>
        </authorList>
    </citation>
    <scope>NUCLEOTIDE SEQUENCE [LARGE SCALE GENOMIC DNA]</scope>
    <source>
        <strain evidence="2">BD3526</strain>
    </source>
</reference>
<name>A0A172ZHA3_9BACL</name>
<proteinExistence type="predicted"/>
<dbReference type="EMBL" id="CP013023">
    <property type="protein sequence ID" value="ANF97016.1"/>
    <property type="molecule type" value="Genomic_DNA"/>
</dbReference>
<evidence type="ECO:0000313" key="2">
    <source>
        <dbReference type="Proteomes" id="UP000078148"/>
    </source>
</evidence>
<dbReference type="Proteomes" id="UP000078148">
    <property type="component" value="Chromosome"/>
</dbReference>